<accession>A0A168E3R0</accession>
<dbReference type="AlphaFoldDB" id="A0A168E3R0"/>
<reference evidence="2 3" key="1">
    <citation type="journal article" date="2016" name="Genome Biol. Evol.">
        <title>Divergent and convergent evolution of fungal pathogenicity.</title>
        <authorList>
            <person name="Shang Y."/>
            <person name="Xiao G."/>
            <person name="Zheng P."/>
            <person name="Cen K."/>
            <person name="Zhan S."/>
            <person name="Wang C."/>
        </authorList>
    </citation>
    <scope>NUCLEOTIDE SEQUENCE [LARGE SCALE GENOMIC DNA]</scope>
    <source>
        <strain evidence="2 3">RCEF 2490</strain>
    </source>
</reference>
<dbReference type="EMBL" id="AZGY01000005">
    <property type="protein sequence ID" value="KZZ98385.1"/>
    <property type="molecule type" value="Genomic_DNA"/>
</dbReference>
<feature type="transmembrane region" description="Helical" evidence="1">
    <location>
        <begin position="46"/>
        <end position="71"/>
    </location>
</feature>
<dbReference type="Proteomes" id="UP000078544">
    <property type="component" value="Unassembled WGS sequence"/>
</dbReference>
<evidence type="ECO:0000313" key="3">
    <source>
        <dbReference type="Proteomes" id="UP000078544"/>
    </source>
</evidence>
<protein>
    <submittedName>
        <fullName evidence="2">Uncharacterized protein</fullName>
    </submittedName>
</protein>
<comment type="caution">
    <text evidence="2">The sequence shown here is derived from an EMBL/GenBank/DDBJ whole genome shotgun (WGS) entry which is preliminary data.</text>
</comment>
<evidence type="ECO:0000313" key="2">
    <source>
        <dbReference type="EMBL" id="KZZ98385.1"/>
    </source>
</evidence>
<keyword evidence="1" id="KW-0472">Membrane</keyword>
<proteinExistence type="predicted"/>
<dbReference type="STRING" id="1081109.A0A168E3R0"/>
<keyword evidence="1" id="KW-1133">Transmembrane helix</keyword>
<evidence type="ECO:0000256" key="1">
    <source>
        <dbReference type="SAM" id="Phobius"/>
    </source>
</evidence>
<gene>
    <name evidence="2" type="ORF">AAL_02903</name>
</gene>
<keyword evidence="3" id="KW-1185">Reference proteome</keyword>
<name>A0A168E3R0_9HYPO</name>
<keyword evidence="1" id="KW-0812">Transmembrane</keyword>
<organism evidence="2 3">
    <name type="scientific">Moelleriella libera RCEF 2490</name>
    <dbReference type="NCBI Taxonomy" id="1081109"/>
    <lineage>
        <taxon>Eukaryota</taxon>
        <taxon>Fungi</taxon>
        <taxon>Dikarya</taxon>
        <taxon>Ascomycota</taxon>
        <taxon>Pezizomycotina</taxon>
        <taxon>Sordariomycetes</taxon>
        <taxon>Hypocreomycetidae</taxon>
        <taxon>Hypocreales</taxon>
        <taxon>Clavicipitaceae</taxon>
        <taxon>Moelleriella</taxon>
    </lineage>
</organism>
<sequence>MPPRRHEKVPSVEMVPRHHYHDMRQDMNRGYGQPVATRRPWWNPRYWTRAICIGVAAVVIIIIVVVVAVAVTVSKKNRYPDYTALNYNLQDTCKSFST</sequence>